<dbReference type="SMART" id="SM00100">
    <property type="entry name" value="cNMP"/>
    <property type="match status" value="1"/>
</dbReference>
<keyword evidence="3" id="KW-1185">Reference proteome</keyword>
<sequence length="147" mass="15454">MDDSLFTYPGAPPAAGGAALLRDAGERAWALVREHAPARRYRPGETVLAAGAAERCLWIVAEGRVEVAGGRAALGEVGPGGVFGELGFLDGAPSPATVRALDDATVLRLSLDRFEVLAGKDPALARRLLFDLARVLALRLADLRRLA</sequence>
<dbReference type="InterPro" id="IPR014710">
    <property type="entry name" value="RmlC-like_jellyroll"/>
</dbReference>
<dbReference type="PANTHER" id="PTHR24567">
    <property type="entry name" value="CRP FAMILY TRANSCRIPTIONAL REGULATORY PROTEIN"/>
    <property type="match status" value="1"/>
</dbReference>
<protein>
    <recommendedName>
        <fullName evidence="1">Cyclic nucleotide-binding domain-containing protein</fullName>
    </recommendedName>
</protein>
<dbReference type="InterPro" id="IPR000595">
    <property type="entry name" value="cNMP-bd_dom"/>
</dbReference>
<dbReference type="Pfam" id="PF00027">
    <property type="entry name" value="cNMP_binding"/>
    <property type="match status" value="1"/>
</dbReference>
<accession>A0ABP8D776</accession>
<dbReference type="InterPro" id="IPR018490">
    <property type="entry name" value="cNMP-bd_dom_sf"/>
</dbReference>
<organism evidence="2 3">
    <name type="scientific">Dactylosporangium darangshiense</name>
    <dbReference type="NCBI Taxonomy" id="579108"/>
    <lineage>
        <taxon>Bacteria</taxon>
        <taxon>Bacillati</taxon>
        <taxon>Actinomycetota</taxon>
        <taxon>Actinomycetes</taxon>
        <taxon>Micromonosporales</taxon>
        <taxon>Micromonosporaceae</taxon>
        <taxon>Dactylosporangium</taxon>
    </lineage>
</organism>
<dbReference type="InterPro" id="IPR050397">
    <property type="entry name" value="Env_Response_Regulators"/>
</dbReference>
<comment type="caution">
    <text evidence="2">The sequence shown here is derived from an EMBL/GenBank/DDBJ whole genome shotgun (WGS) entry which is preliminary data.</text>
</comment>
<reference evidence="3" key="1">
    <citation type="journal article" date="2019" name="Int. J. Syst. Evol. Microbiol.">
        <title>The Global Catalogue of Microorganisms (GCM) 10K type strain sequencing project: providing services to taxonomists for standard genome sequencing and annotation.</title>
        <authorList>
            <consortium name="The Broad Institute Genomics Platform"/>
            <consortium name="The Broad Institute Genome Sequencing Center for Infectious Disease"/>
            <person name="Wu L."/>
            <person name="Ma J."/>
        </authorList>
    </citation>
    <scope>NUCLEOTIDE SEQUENCE [LARGE SCALE GENOMIC DNA]</scope>
    <source>
        <strain evidence="3">JCM 17441</strain>
    </source>
</reference>
<dbReference type="Proteomes" id="UP001500620">
    <property type="component" value="Unassembled WGS sequence"/>
</dbReference>
<feature type="domain" description="Cyclic nucleotide-binding" evidence="1">
    <location>
        <begin position="20"/>
        <end position="135"/>
    </location>
</feature>
<dbReference type="PANTHER" id="PTHR24567:SF74">
    <property type="entry name" value="HTH-TYPE TRANSCRIPTIONAL REGULATOR ARCR"/>
    <property type="match status" value="1"/>
</dbReference>
<name>A0ABP8D776_9ACTN</name>
<dbReference type="RefSeq" id="WP_345127375.1">
    <property type="nucleotide sequence ID" value="NZ_BAABAT010000007.1"/>
</dbReference>
<gene>
    <name evidence="2" type="ORF">GCM10022255_031830</name>
</gene>
<evidence type="ECO:0000313" key="2">
    <source>
        <dbReference type="EMBL" id="GAA4249127.1"/>
    </source>
</evidence>
<dbReference type="CDD" id="cd00038">
    <property type="entry name" value="CAP_ED"/>
    <property type="match status" value="1"/>
</dbReference>
<dbReference type="SUPFAM" id="SSF51206">
    <property type="entry name" value="cAMP-binding domain-like"/>
    <property type="match status" value="1"/>
</dbReference>
<dbReference type="Gene3D" id="2.60.120.10">
    <property type="entry name" value="Jelly Rolls"/>
    <property type="match status" value="1"/>
</dbReference>
<evidence type="ECO:0000313" key="3">
    <source>
        <dbReference type="Proteomes" id="UP001500620"/>
    </source>
</evidence>
<dbReference type="EMBL" id="BAABAT010000007">
    <property type="protein sequence ID" value="GAA4249127.1"/>
    <property type="molecule type" value="Genomic_DNA"/>
</dbReference>
<evidence type="ECO:0000259" key="1">
    <source>
        <dbReference type="PROSITE" id="PS50042"/>
    </source>
</evidence>
<proteinExistence type="predicted"/>
<dbReference type="PROSITE" id="PS50042">
    <property type="entry name" value="CNMP_BINDING_3"/>
    <property type="match status" value="1"/>
</dbReference>